<dbReference type="InterPro" id="IPR016155">
    <property type="entry name" value="Mopterin_synth/thiamin_S_b"/>
</dbReference>
<dbReference type="CDD" id="cd00754">
    <property type="entry name" value="Ubl_MoaD"/>
    <property type="match status" value="1"/>
</dbReference>
<dbReference type="GO" id="GO:1990133">
    <property type="term" value="C:molybdopterin adenylyltransferase complex"/>
    <property type="evidence" value="ECO:0007669"/>
    <property type="project" value="TreeGrafter"/>
</dbReference>
<organism evidence="2">
    <name type="scientific">freshwater metagenome</name>
    <dbReference type="NCBI Taxonomy" id="449393"/>
    <lineage>
        <taxon>unclassified sequences</taxon>
        <taxon>metagenomes</taxon>
        <taxon>ecological metagenomes</taxon>
    </lineage>
</organism>
<dbReference type="PANTHER" id="PTHR33359">
    <property type="entry name" value="MOLYBDOPTERIN SYNTHASE SULFUR CARRIER SUBUNIT"/>
    <property type="match status" value="1"/>
</dbReference>
<evidence type="ECO:0000313" key="3">
    <source>
        <dbReference type="EMBL" id="CAB5060158.1"/>
    </source>
</evidence>
<proteinExistence type="predicted"/>
<dbReference type="Gene3D" id="3.10.20.30">
    <property type="match status" value="1"/>
</dbReference>
<gene>
    <name evidence="2" type="ORF">UFOPK4098_01208</name>
    <name evidence="3" type="ORF">UFOPK4347_00260</name>
</gene>
<dbReference type="InterPro" id="IPR044672">
    <property type="entry name" value="MOCS2A"/>
</dbReference>
<dbReference type="Pfam" id="PF02597">
    <property type="entry name" value="ThiS"/>
    <property type="match status" value="1"/>
</dbReference>
<dbReference type="SUPFAM" id="SSF54285">
    <property type="entry name" value="MoaD/ThiS"/>
    <property type="match status" value="1"/>
</dbReference>
<dbReference type="InterPro" id="IPR003749">
    <property type="entry name" value="ThiS/MoaD-like"/>
</dbReference>
<dbReference type="AlphaFoldDB" id="A0A6J7RDR1"/>
<evidence type="ECO:0000256" key="1">
    <source>
        <dbReference type="ARBA" id="ARBA00022741"/>
    </source>
</evidence>
<reference evidence="2" key="1">
    <citation type="submission" date="2020-05" db="EMBL/GenBank/DDBJ databases">
        <authorList>
            <person name="Chiriac C."/>
            <person name="Salcher M."/>
            <person name="Ghai R."/>
            <person name="Kavagutti S V."/>
        </authorList>
    </citation>
    <scope>NUCLEOTIDE SEQUENCE</scope>
</reference>
<dbReference type="PANTHER" id="PTHR33359:SF1">
    <property type="entry name" value="MOLYBDOPTERIN SYNTHASE SULFUR CARRIER SUBUNIT"/>
    <property type="match status" value="1"/>
</dbReference>
<dbReference type="GO" id="GO:0006777">
    <property type="term" value="P:Mo-molybdopterin cofactor biosynthetic process"/>
    <property type="evidence" value="ECO:0007669"/>
    <property type="project" value="InterPro"/>
</dbReference>
<keyword evidence="1" id="KW-0547">Nucleotide-binding</keyword>
<dbReference type="EMBL" id="CAFBQU010000003">
    <property type="protein sequence ID" value="CAB5060158.1"/>
    <property type="molecule type" value="Genomic_DNA"/>
</dbReference>
<dbReference type="EMBL" id="CAFBPN010000078">
    <property type="protein sequence ID" value="CAB5026836.1"/>
    <property type="molecule type" value="Genomic_DNA"/>
</dbReference>
<dbReference type="InterPro" id="IPR012675">
    <property type="entry name" value="Beta-grasp_dom_sf"/>
</dbReference>
<protein>
    <submittedName>
        <fullName evidence="2">Unannotated protein</fullName>
    </submittedName>
</protein>
<sequence>MATLRLFASAREAAGCGSDTFPEKSVGALLDAAIGRYGTPFAEVLPTCRVWLNGEEADRETALQDSDEVAVLPPVSGGL</sequence>
<dbReference type="GO" id="GO:0000166">
    <property type="term" value="F:nucleotide binding"/>
    <property type="evidence" value="ECO:0007669"/>
    <property type="project" value="UniProtKB-KW"/>
</dbReference>
<evidence type="ECO:0000313" key="2">
    <source>
        <dbReference type="EMBL" id="CAB5026836.1"/>
    </source>
</evidence>
<accession>A0A6J7RDR1</accession>
<name>A0A6J7RDR1_9ZZZZ</name>